<evidence type="ECO:0000256" key="5">
    <source>
        <dbReference type="ARBA" id="ARBA00023237"/>
    </source>
</evidence>
<evidence type="ECO:0000259" key="8">
    <source>
        <dbReference type="Pfam" id="PF14322"/>
    </source>
</evidence>
<dbReference type="PROSITE" id="PS51257">
    <property type="entry name" value="PROKAR_LIPOPROTEIN"/>
    <property type="match status" value="1"/>
</dbReference>
<dbReference type="PROSITE" id="PS50005">
    <property type="entry name" value="TPR"/>
    <property type="match status" value="1"/>
</dbReference>
<dbReference type="Proteomes" id="UP001302374">
    <property type="component" value="Chromosome"/>
</dbReference>
<dbReference type="InterPro" id="IPR011990">
    <property type="entry name" value="TPR-like_helical_dom_sf"/>
</dbReference>
<evidence type="ECO:0000256" key="4">
    <source>
        <dbReference type="ARBA" id="ARBA00023136"/>
    </source>
</evidence>
<feature type="domain" description="RagB/SusD" evidence="7">
    <location>
        <begin position="372"/>
        <end position="514"/>
    </location>
</feature>
<evidence type="ECO:0000256" key="6">
    <source>
        <dbReference type="PROSITE-ProRule" id="PRU00339"/>
    </source>
</evidence>
<evidence type="ECO:0000259" key="7">
    <source>
        <dbReference type="Pfam" id="PF07980"/>
    </source>
</evidence>
<organism evidence="9 10">
    <name type="scientific">Butyricimonas paravirosa</name>
    <dbReference type="NCBI Taxonomy" id="1472417"/>
    <lineage>
        <taxon>Bacteria</taxon>
        <taxon>Pseudomonadati</taxon>
        <taxon>Bacteroidota</taxon>
        <taxon>Bacteroidia</taxon>
        <taxon>Bacteroidales</taxon>
        <taxon>Odoribacteraceae</taxon>
        <taxon>Butyricimonas</taxon>
    </lineage>
</organism>
<comment type="subcellular location">
    <subcellularLocation>
        <location evidence="1">Cell outer membrane</location>
    </subcellularLocation>
</comment>
<feature type="repeat" description="TPR" evidence="6">
    <location>
        <begin position="239"/>
        <end position="272"/>
    </location>
</feature>
<evidence type="ECO:0000313" key="10">
    <source>
        <dbReference type="Proteomes" id="UP001302374"/>
    </source>
</evidence>
<protein>
    <submittedName>
        <fullName evidence="9">RagB/SusD family nutrient uptake outer membrane protein</fullName>
    </submittedName>
</protein>
<name>A0ABZ0FSQ5_9BACT</name>
<dbReference type="EMBL" id="CP043839">
    <property type="protein sequence ID" value="WOF11627.1"/>
    <property type="molecule type" value="Genomic_DNA"/>
</dbReference>
<evidence type="ECO:0000313" key="9">
    <source>
        <dbReference type="EMBL" id="WOF11627.1"/>
    </source>
</evidence>
<feature type="domain" description="SusD-like N-terminal" evidence="8">
    <location>
        <begin position="107"/>
        <end position="250"/>
    </location>
</feature>
<dbReference type="SUPFAM" id="SSF48452">
    <property type="entry name" value="TPR-like"/>
    <property type="match status" value="1"/>
</dbReference>
<dbReference type="Pfam" id="PF14322">
    <property type="entry name" value="SusD-like_3"/>
    <property type="match status" value="1"/>
</dbReference>
<keyword evidence="6" id="KW-0802">TPR repeat</keyword>
<evidence type="ECO:0000256" key="3">
    <source>
        <dbReference type="ARBA" id="ARBA00022729"/>
    </source>
</evidence>
<keyword evidence="5" id="KW-0998">Cell outer membrane</keyword>
<evidence type="ECO:0000256" key="2">
    <source>
        <dbReference type="ARBA" id="ARBA00006275"/>
    </source>
</evidence>
<dbReference type="Gene3D" id="1.25.40.390">
    <property type="match status" value="1"/>
</dbReference>
<keyword evidence="4" id="KW-0472">Membrane</keyword>
<dbReference type="InterPro" id="IPR019734">
    <property type="entry name" value="TPR_rpt"/>
</dbReference>
<dbReference type="InterPro" id="IPR012944">
    <property type="entry name" value="SusD_RagB_dom"/>
</dbReference>
<comment type="similarity">
    <text evidence="2">Belongs to the SusD family.</text>
</comment>
<dbReference type="InterPro" id="IPR033985">
    <property type="entry name" value="SusD-like_N"/>
</dbReference>
<keyword evidence="10" id="KW-1185">Reference proteome</keyword>
<accession>A0ABZ0FSQ5</accession>
<keyword evidence="3" id="KW-0732">Signal</keyword>
<sequence length="526" mass="61055">MLTIMKYIIIYSIILFFLGSCSFLEEYSQDTVQVRGYEDLEELLIGEGYMKVNGSYSLEQVASYYPYLHYMSDETEECEKSDFGSSGFNRRDAIFGYYTWQDRCGVNEYGSSFADESGDWTKLYYHVNIVNSVIDLIDEYIKGGDNEVAEANRVKGEAYFLRGAYYFTLINLYGKPYEISTAENDLGVPLKLTGEIQDVIFQRESVARVYEQIESDLKIAEDCLGKANLLGTIYQADSTAVHLLMSRFYLYKQDWKQALKYARKVIAVKPDLLDLNGFSGGFLSKSSVETIFSMGGHAITHNTVNQYKSFQVSREMYDTYDITDLRKSVFFWTYNDFVGYAKIAESSSFANDDPAADYYYNYTLAYEGRKIEVSDNFLFRNAEAYLNGAEAAAYLGDEATALDLLEQLRVKRFKNESYATLQKSGEELVTEIREERRRELCLEGHRWFDLRRYMVCEKYPYSKEIEKVYYVYKDDSSDEKIEKRVYKLEKNDPAYVLPIPHEVLEFHTGMQNNPHPVRSYRIESLN</sequence>
<reference evidence="9 10" key="1">
    <citation type="submission" date="2019-09" db="EMBL/GenBank/DDBJ databases">
        <title>Butyricimonas paravirosa DSM 105722 (=214-4 = JCM 18677 = CCUG 65563).</title>
        <authorList>
            <person name="Le Roy T."/>
            <person name="Cani P.D."/>
        </authorList>
    </citation>
    <scope>NUCLEOTIDE SEQUENCE [LARGE SCALE GENOMIC DNA]</scope>
    <source>
        <strain evidence="9 10">DSM 105722</strain>
    </source>
</reference>
<evidence type="ECO:0000256" key="1">
    <source>
        <dbReference type="ARBA" id="ARBA00004442"/>
    </source>
</evidence>
<dbReference type="Pfam" id="PF07980">
    <property type="entry name" value="SusD_RagB"/>
    <property type="match status" value="1"/>
</dbReference>
<gene>
    <name evidence="9" type="ORF">F1644_04790</name>
</gene>
<proteinExistence type="inferred from homology"/>